<name>A0ABV3X706_9FIRM</name>
<gene>
    <name evidence="1" type="ORF">QCO44_10130</name>
</gene>
<sequence>MIDLTHCQETINTFGGSEKKKRILYDHRIYMVKFPDPVRELHNSLSYMNNQFSEDIGCKIFKILGFETQNTFLATYKMPNGEEKIVVACEDFTQDGKKLIEFHKLVLQEVESDSLRTQANVDNVMMVIDQTKQIVDKEKFKRKFWDMFIVDGYINNRDRNMDNWGGVLNAENELSFAPIYDCGSSLSALLPEELMQQRLNGGPEFKREEFNVYSCYREDRKRILFSEYLKNPHKDLQEAILRVVPEIEKQQGSISKIIETTPVISEVYKTYLKRSLELRYQKILLPALKWVLEKEPGKTTGVLVRKKGRVMGIKHESEKGAER</sequence>
<evidence type="ECO:0000313" key="1">
    <source>
        <dbReference type="EMBL" id="MEX5285980.1"/>
    </source>
</evidence>
<dbReference type="CDD" id="cd17792">
    <property type="entry name" value="CtkA"/>
    <property type="match status" value="1"/>
</dbReference>
<dbReference type="Gene3D" id="3.30.200.120">
    <property type="match status" value="1"/>
</dbReference>
<evidence type="ECO:0000313" key="2">
    <source>
        <dbReference type="Proteomes" id="UP001559623"/>
    </source>
</evidence>
<accession>A0ABV3X706</accession>
<protein>
    <submittedName>
        <fullName evidence="1">CtkA family protein</fullName>
    </submittedName>
</protein>
<reference evidence="1 2" key="1">
    <citation type="submission" date="2023-04" db="EMBL/GenBank/DDBJ databases">
        <title>Genome Sequence of Selenomonas sputigena ATCC 33150.</title>
        <authorList>
            <person name="Miller D.P."/>
            <person name="Anvari S."/>
            <person name="Polson S.W."/>
            <person name="Macdonald M."/>
            <person name="Mcdowell J.V."/>
        </authorList>
    </citation>
    <scope>NUCLEOTIDE SEQUENCE [LARGE SCALE GENOMIC DNA]</scope>
    <source>
        <strain evidence="1 2">ATCC 33150</strain>
    </source>
</reference>
<dbReference type="RefSeq" id="WP_368847704.1">
    <property type="nucleotide sequence ID" value="NZ_CP194411.1"/>
</dbReference>
<dbReference type="Proteomes" id="UP001559623">
    <property type="component" value="Unassembled WGS sequence"/>
</dbReference>
<keyword evidence="2" id="KW-1185">Reference proteome</keyword>
<comment type="caution">
    <text evidence="1">The sequence shown here is derived from an EMBL/GenBank/DDBJ whole genome shotgun (WGS) entry which is preliminary data.</text>
</comment>
<dbReference type="EMBL" id="JARVLH010000007">
    <property type="protein sequence ID" value="MEX5285980.1"/>
    <property type="molecule type" value="Genomic_DNA"/>
</dbReference>
<proteinExistence type="predicted"/>
<organism evidence="1 2">
    <name type="scientific">Selenomonas sputigena</name>
    <dbReference type="NCBI Taxonomy" id="69823"/>
    <lineage>
        <taxon>Bacteria</taxon>
        <taxon>Bacillati</taxon>
        <taxon>Bacillota</taxon>
        <taxon>Negativicutes</taxon>
        <taxon>Selenomonadales</taxon>
        <taxon>Selenomonadaceae</taxon>
        <taxon>Selenomonas</taxon>
    </lineage>
</organism>
<dbReference type="Gene3D" id="1.10.1070.20">
    <property type="match status" value="1"/>
</dbReference>